<accession>A0A3D9FHL4</accession>
<reference evidence="4 5" key="1">
    <citation type="submission" date="2018-07" db="EMBL/GenBank/DDBJ databases">
        <title>Genomic Encyclopedia of Type Strains, Phase IV (KMG-IV): sequencing the most valuable type-strain genomes for metagenomic binning, comparative biology and taxonomic classification.</title>
        <authorList>
            <person name="Goeker M."/>
        </authorList>
    </citation>
    <scope>NUCLEOTIDE SEQUENCE [LARGE SCALE GENOMIC DNA]</scope>
    <source>
        <strain evidence="4 5">DSM 26725</strain>
    </source>
</reference>
<dbReference type="CDD" id="cd04301">
    <property type="entry name" value="NAT_SF"/>
    <property type="match status" value="1"/>
</dbReference>
<dbReference type="RefSeq" id="WP_116236578.1">
    <property type="nucleotide sequence ID" value="NZ_QRDP01000004.1"/>
</dbReference>
<keyword evidence="5" id="KW-1185">Reference proteome</keyword>
<dbReference type="Proteomes" id="UP000256310">
    <property type="component" value="Unassembled WGS sequence"/>
</dbReference>
<proteinExistence type="predicted"/>
<protein>
    <submittedName>
        <fullName evidence="4">Putative acetyltransferase</fullName>
    </submittedName>
</protein>
<dbReference type="AlphaFoldDB" id="A0A3D9FHL4"/>
<dbReference type="PANTHER" id="PTHR43877">
    <property type="entry name" value="AMINOALKYLPHOSPHONATE N-ACETYLTRANSFERASE-RELATED-RELATED"/>
    <property type="match status" value="1"/>
</dbReference>
<evidence type="ECO:0000313" key="5">
    <source>
        <dbReference type="Proteomes" id="UP000256310"/>
    </source>
</evidence>
<dbReference type="EMBL" id="QRDP01000004">
    <property type="protein sequence ID" value="RED17284.1"/>
    <property type="molecule type" value="Genomic_DNA"/>
</dbReference>
<dbReference type="SUPFAM" id="SSF55729">
    <property type="entry name" value="Acyl-CoA N-acyltransferases (Nat)"/>
    <property type="match status" value="1"/>
</dbReference>
<dbReference type="Gene3D" id="3.40.630.30">
    <property type="match status" value="1"/>
</dbReference>
<comment type="caution">
    <text evidence="4">The sequence shown here is derived from an EMBL/GenBank/DDBJ whole genome shotgun (WGS) entry which is preliminary data.</text>
</comment>
<evidence type="ECO:0000313" key="4">
    <source>
        <dbReference type="EMBL" id="RED17284.1"/>
    </source>
</evidence>
<dbReference type="PANTHER" id="PTHR43877:SF5">
    <property type="entry name" value="BLL8307 PROTEIN"/>
    <property type="match status" value="1"/>
</dbReference>
<evidence type="ECO:0000256" key="1">
    <source>
        <dbReference type="ARBA" id="ARBA00022679"/>
    </source>
</evidence>
<dbReference type="Pfam" id="PF00583">
    <property type="entry name" value="Acetyltransf_1"/>
    <property type="match status" value="1"/>
</dbReference>
<feature type="domain" description="N-acetyltransferase" evidence="3">
    <location>
        <begin position="6"/>
        <end position="153"/>
    </location>
</feature>
<name>A0A3D9FHL4_9SPHN</name>
<sequence length="154" mass="17384">MHRFQIREDDLSGADIAALLEFHIAEAIRHSPPASVHAMPIDRLRGPDVTFWSLWEGEALAGCGALKELAPDHGEPKSMRTAPAFLRRGVGEAILLHLIAEARHRGYRRLSLETGRTEPFAAARTLYRKYDFEECPPFGNYRADDFSMCMTRAF</sequence>
<evidence type="ECO:0000259" key="3">
    <source>
        <dbReference type="PROSITE" id="PS51186"/>
    </source>
</evidence>
<dbReference type="GO" id="GO:0016747">
    <property type="term" value="F:acyltransferase activity, transferring groups other than amino-acyl groups"/>
    <property type="evidence" value="ECO:0007669"/>
    <property type="project" value="InterPro"/>
</dbReference>
<dbReference type="InterPro" id="IPR050832">
    <property type="entry name" value="Bact_Acetyltransf"/>
</dbReference>
<dbReference type="OrthoDB" id="9803233at2"/>
<dbReference type="InterPro" id="IPR000182">
    <property type="entry name" value="GNAT_dom"/>
</dbReference>
<gene>
    <name evidence="4" type="ORF">DFR46_2324</name>
</gene>
<keyword evidence="1 4" id="KW-0808">Transferase</keyword>
<evidence type="ECO:0000256" key="2">
    <source>
        <dbReference type="ARBA" id="ARBA00023315"/>
    </source>
</evidence>
<dbReference type="PROSITE" id="PS51186">
    <property type="entry name" value="GNAT"/>
    <property type="match status" value="1"/>
</dbReference>
<dbReference type="InterPro" id="IPR016181">
    <property type="entry name" value="Acyl_CoA_acyltransferase"/>
</dbReference>
<keyword evidence="2" id="KW-0012">Acyltransferase</keyword>
<organism evidence="4 5">
    <name type="scientific">Parasphingopyxis lamellibrachiae</name>
    <dbReference type="NCBI Taxonomy" id="680125"/>
    <lineage>
        <taxon>Bacteria</taxon>
        <taxon>Pseudomonadati</taxon>
        <taxon>Pseudomonadota</taxon>
        <taxon>Alphaproteobacteria</taxon>
        <taxon>Sphingomonadales</taxon>
        <taxon>Sphingomonadaceae</taxon>
        <taxon>Parasphingopyxis</taxon>
    </lineage>
</organism>